<organism evidence="2 3">
    <name type="scientific">Tigriopus californicus</name>
    <name type="common">Marine copepod</name>
    <dbReference type="NCBI Taxonomy" id="6832"/>
    <lineage>
        <taxon>Eukaryota</taxon>
        <taxon>Metazoa</taxon>
        <taxon>Ecdysozoa</taxon>
        <taxon>Arthropoda</taxon>
        <taxon>Crustacea</taxon>
        <taxon>Multicrustacea</taxon>
        <taxon>Hexanauplia</taxon>
        <taxon>Copepoda</taxon>
        <taxon>Harpacticoida</taxon>
        <taxon>Harpacticidae</taxon>
        <taxon>Tigriopus</taxon>
    </lineage>
</organism>
<reference evidence="2 3" key="1">
    <citation type="journal article" date="2018" name="Nat. Ecol. Evol.">
        <title>Genomic signatures of mitonuclear coevolution across populations of Tigriopus californicus.</title>
        <authorList>
            <person name="Barreto F.S."/>
            <person name="Watson E.T."/>
            <person name="Lima T.G."/>
            <person name="Willett C.S."/>
            <person name="Edmands S."/>
            <person name="Li W."/>
            <person name="Burton R.S."/>
        </authorList>
    </citation>
    <scope>NUCLEOTIDE SEQUENCE [LARGE SCALE GENOMIC DNA]</scope>
    <source>
        <strain evidence="2 3">San Diego</strain>
    </source>
</reference>
<gene>
    <name evidence="2" type="ORF">TCAL_04613</name>
</gene>
<evidence type="ECO:0000256" key="1">
    <source>
        <dbReference type="SAM" id="MobiDB-lite"/>
    </source>
</evidence>
<evidence type="ECO:0000313" key="2">
    <source>
        <dbReference type="EMBL" id="TRY74614.1"/>
    </source>
</evidence>
<protein>
    <submittedName>
        <fullName evidence="2">Uncharacterized protein</fullName>
    </submittedName>
</protein>
<keyword evidence="3" id="KW-1185">Reference proteome</keyword>
<proteinExistence type="predicted"/>
<feature type="region of interest" description="Disordered" evidence="1">
    <location>
        <begin position="1"/>
        <end position="21"/>
    </location>
</feature>
<name>A0A553PAB6_TIGCA</name>
<comment type="caution">
    <text evidence="2">The sequence shown here is derived from an EMBL/GenBank/DDBJ whole genome shotgun (WGS) entry which is preliminary data.</text>
</comment>
<dbReference type="AlphaFoldDB" id="A0A553PAB6"/>
<evidence type="ECO:0000313" key="3">
    <source>
        <dbReference type="Proteomes" id="UP000318571"/>
    </source>
</evidence>
<feature type="region of interest" description="Disordered" evidence="1">
    <location>
        <begin position="470"/>
        <end position="493"/>
    </location>
</feature>
<dbReference type="EMBL" id="VCGU01000005">
    <property type="protein sequence ID" value="TRY74614.1"/>
    <property type="molecule type" value="Genomic_DNA"/>
</dbReference>
<feature type="region of interest" description="Disordered" evidence="1">
    <location>
        <begin position="48"/>
        <end position="69"/>
    </location>
</feature>
<sequence length="721" mass="79960">MIVVDPEPIEPMVDDSETTTSTTTVLEFLGPVFEDVESVDAVEETVQAAMEPSDARDDSVSNLSDQPSDAEPECVVKLRQIFENCPIGICEVRKQLQAQGIQISKKVLRLTIETHFPEFKIGESGTILTKELQYAKMVERILKNDCPINLGDIRKALDSQGTILNNVVLRSVIDGHLPKYSITDGWVDLAKVPTPRASANDLPLPREMRMVQAMLKVKCPIHVAEVIGRMEKQGVDICKTKLRKELRAHLPEFTIIKTFIVRTQIQSQVMTQVKETEKGNENLKKLESILKKSCPINLSKIREQLRATGISMSNLNLRSTIEKNLPDFKTTDNGIVMSVKADKINAVQSILNESCPINMGQVRAELKVQGIQMNNINLRKILADYLPEFQIGNGGMIFRFDDACRKALESIAKRGCALGVHDILTELSAKGIRMSEANLRYVAKGFLLDLNIKADDEAVDYFEKDILASDESQNSSDVEETQSEADYSDDESSNNDVYCLLKSLIVTEEGIGFVNPPEAQATQIRDLDEPKFEPIAQLPPIIKELKEPSPEPGIQLAQLRPPLETNPELNAQSSHIDEPHPKPLTQPAFIEETKMANVAEDPLFLSSALELEVPANEDIETAEEVIPNLLPPSSRSADLDQLRRKLPQWDIFLDEALDMTEDGEGPSNSDDLTPGRANLPDLPTSTPINPIGNGPHLVAKLTSSIAKLETKEKKKDDCILS</sequence>
<accession>A0A553PAB6</accession>
<feature type="region of interest" description="Disordered" evidence="1">
    <location>
        <begin position="565"/>
        <end position="585"/>
    </location>
</feature>
<feature type="region of interest" description="Disordered" evidence="1">
    <location>
        <begin position="659"/>
        <end position="695"/>
    </location>
</feature>
<feature type="compositionally biased region" description="Acidic residues" evidence="1">
    <location>
        <begin position="477"/>
        <end position="493"/>
    </location>
</feature>
<dbReference type="Proteomes" id="UP000318571">
    <property type="component" value="Chromosome 2"/>
</dbReference>